<dbReference type="GO" id="GO:0030688">
    <property type="term" value="C:preribosome, small subunit precursor"/>
    <property type="evidence" value="ECO:0007669"/>
    <property type="project" value="TreeGrafter"/>
</dbReference>
<keyword evidence="10" id="KW-0460">Magnesium</keyword>
<dbReference type="CDD" id="cd05144">
    <property type="entry name" value="RIO2_C"/>
    <property type="match status" value="1"/>
</dbReference>
<evidence type="ECO:0000256" key="2">
    <source>
        <dbReference type="ARBA" id="ARBA00009196"/>
    </source>
</evidence>
<dbReference type="InterPro" id="IPR000687">
    <property type="entry name" value="RIO_kinase"/>
</dbReference>
<dbReference type="GO" id="GO:0005524">
    <property type="term" value="F:ATP binding"/>
    <property type="evidence" value="ECO:0007669"/>
    <property type="project" value="UniProtKB-KW"/>
</dbReference>
<dbReference type="InterPro" id="IPR011009">
    <property type="entry name" value="Kinase-like_dom_sf"/>
</dbReference>
<evidence type="ECO:0000256" key="15">
    <source>
        <dbReference type="SAM" id="MobiDB-lite"/>
    </source>
</evidence>
<feature type="region of interest" description="Disordered" evidence="15">
    <location>
        <begin position="471"/>
        <end position="514"/>
    </location>
</feature>
<comment type="cofactor">
    <cofactor evidence="1">
        <name>Mg(2+)</name>
        <dbReference type="ChEBI" id="CHEBI:18420"/>
    </cofactor>
</comment>
<comment type="catalytic activity">
    <reaction evidence="12">
        <text>L-seryl-[protein] + ATP = O-phospho-L-seryl-[protein] + ADP + H(+)</text>
        <dbReference type="Rhea" id="RHEA:17989"/>
        <dbReference type="Rhea" id="RHEA-COMP:9863"/>
        <dbReference type="Rhea" id="RHEA-COMP:11604"/>
        <dbReference type="ChEBI" id="CHEBI:15378"/>
        <dbReference type="ChEBI" id="CHEBI:29999"/>
        <dbReference type="ChEBI" id="CHEBI:30616"/>
        <dbReference type="ChEBI" id="CHEBI:83421"/>
        <dbReference type="ChEBI" id="CHEBI:456216"/>
        <dbReference type="EC" id="2.7.11.1"/>
    </reaction>
</comment>
<dbReference type="SUPFAM" id="SSF46785">
    <property type="entry name" value="Winged helix' DNA-binding domain"/>
    <property type="match status" value="1"/>
</dbReference>
<accession>A0A517LCL3</accession>
<evidence type="ECO:0000256" key="14">
    <source>
        <dbReference type="ARBA" id="ARBA00068837"/>
    </source>
</evidence>
<keyword evidence="4" id="KW-0723">Serine/threonine-protein kinase</keyword>
<evidence type="ECO:0000256" key="10">
    <source>
        <dbReference type="ARBA" id="ARBA00022842"/>
    </source>
</evidence>
<evidence type="ECO:0000256" key="11">
    <source>
        <dbReference type="ARBA" id="ARBA00047899"/>
    </source>
</evidence>
<evidence type="ECO:0000256" key="12">
    <source>
        <dbReference type="ARBA" id="ARBA00048679"/>
    </source>
</evidence>
<dbReference type="InterPro" id="IPR036390">
    <property type="entry name" value="WH_DNA-bd_sf"/>
</dbReference>
<comment type="catalytic activity">
    <reaction evidence="11">
        <text>L-threonyl-[protein] + ATP = O-phospho-L-threonyl-[protein] + ADP + H(+)</text>
        <dbReference type="Rhea" id="RHEA:46608"/>
        <dbReference type="Rhea" id="RHEA-COMP:11060"/>
        <dbReference type="Rhea" id="RHEA-COMP:11605"/>
        <dbReference type="ChEBI" id="CHEBI:15378"/>
        <dbReference type="ChEBI" id="CHEBI:30013"/>
        <dbReference type="ChEBI" id="CHEBI:30616"/>
        <dbReference type="ChEBI" id="CHEBI:61977"/>
        <dbReference type="ChEBI" id="CHEBI:456216"/>
        <dbReference type="EC" id="2.7.11.1"/>
    </reaction>
</comment>
<proteinExistence type="inferred from homology"/>
<dbReference type="AlphaFoldDB" id="A0A517LCL3"/>
<dbReference type="InterPro" id="IPR030484">
    <property type="entry name" value="Rio2"/>
</dbReference>
<dbReference type="Pfam" id="PF09202">
    <property type="entry name" value="Rio2_N"/>
    <property type="match status" value="1"/>
</dbReference>
<evidence type="ECO:0000256" key="13">
    <source>
        <dbReference type="ARBA" id="ARBA00068353"/>
    </source>
</evidence>
<dbReference type="GO" id="GO:0005829">
    <property type="term" value="C:cytosol"/>
    <property type="evidence" value="ECO:0007669"/>
    <property type="project" value="TreeGrafter"/>
</dbReference>
<dbReference type="GO" id="GO:0030490">
    <property type="term" value="P:maturation of SSU-rRNA"/>
    <property type="evidence" value="ECO:0007669"/>
    <property type="project" value="TreeGrafter"/>
</dbReference>
<dbReference type="Proteomes" id="UP000316270">
    <property type="component" value="Chromosome 9"/>
</dbReference>
<protein>
    <recommendedName>
        <fullName evidence="13">Serine/threonine-protein kinase RIO2</fullName>
        <ecNumber evidence="3">2.7.11.1</ecNumber>
    </recommendedName>
    <alternativeName>
        <fullName evidence="14">Serine/threonine-protein kinase rio2</fullName>
    </alternativeName>
</protein>
<dbReference type="InterPro" id="IPR036388">
    <property type="entry name" value="WH-like_DNA-bd_sf"/>
</dbReference>
<evidence type="ECO:0000259" key="16">
    <source>
        <dbReference type="SMART" id="SM00090"/>
    </source>
</evidence>
<dbReference type="InterPro" id="IPR018935">
    <property type="entry name" value="RIO_kinase_CS"/>
</dbReference>
<evidence type="ECO:0000256" key="8">
    <source>
        <dbReference type="ARBA" id="ARBA00022777"/>
    </source>
</evidence>
<dbReference type="Pfam" id="PF01163">
    <property type="entry name" value="RIO1"/>
    <property type="match status" value="2"/>
</dbReference>
<evidence type="ECO:0000256" key="6">
    <source>
        <dbReference type="ARBA" id="ARBA00022723"/>
    </source>
</evidence>
<organism evidence="17 18">
    <name type="scientific">Venturia effusa</name>
    <dbReference type="NCBI Taxonomy" id="50376"/>
    <lineage>
        <taxon>Eukaryota</taxon>
        <taxon>Fungi</taxon>
        <taxon>Dikarya</taxon>
        <taxon>Ascomycota</taxon>
        <taxon>Pezizomycotina</taxon>
        <taxon>Dothideomycetes</taxon>
        <taxon>Pleosporomycetidae</taxon>
        <taxon>Venturiales</taxon>
        <taxon>Venturiaceae</taxon>
        <taxon>Venturia</taxon>
    </lineage>
</organism>
<dbReference type="OrthoDB" id="10258631at2759"/>
<dbReference type="InterPro" id="IPR015285">
    <property type="entry name" value="RIO2_wHTH_N"/>
</dbReference>
<evidence type="ECO:0000313" key="17">
    <source>
        <dbReference type="EMBL" id="QDS73326.1"/>
    </source>
</evidence>
<keyword evidence="8" id="KW-0418">Kinase</keyword>
<evidence type="ECO:0000256" key="5">
    <source>
        <dbReference type="ARBA" id="ARBA00022679"/>
    </source>
</evidence>
<evidence type="ECO:0000256" key="4">
    <source>
        <dbReference type="ARBA" id="ARBA00022527"/>
    </source>
</evidence>
<feature type="compositionally biased region" description="Acidic residues" evidence="15">
    <location>
        <begin position="413"/>
        <end position="430"/>
    </location>
</feature>
<dbReference type="FunFam" id="3.30.200.20:FF:000052">
    <property type="entry name" value="Serine/threonine-protein kinase RIO2"/>
    <property type="match status" value="1"/>
</dbReference>
<dbReference type="PANTHER" id="PTHR45852:SF1">
    <property type="entry name" value="SERINE_THREONINE-PROTEIN KINASE RIO2"/>
    <property type="match status" value="1"/>
</dbReference>
<dbReference type="EC" id="2.7.11.1" evidence="3"/>
<dbReference type="GO" id="GO:0046872">
    <property type="term" value="F:metal ion binding"/>
    <property type="evidence" value="ECO:0007669"/>
    <property type="project" value="UniProtKB-KW"/>
</dbReference>
<name>A0A517LCL3_9PEZI</name>
<feature type="domain" description="RIO kinase" evidence="16">
    <location>
        <begin position="66"/>
        <end position="342"/>
    </location>
</feature>
<keyword evidence="6" id="KW-0479">Metal-binding</keyword>
<dbReference type="GO" id="GO:0005634">
    <property type="term" value="C:nucleus"/>
    <property type="evidence" value="ECO:0007669"/>
    <property type="project" value="TreeGrafter"/>
</dbReference>
<keyword evidence="7" id="KW-0547">Nucleotide-binding</keyword>
<feature type="region of interest" description="Disordered" evidence="15">
    <location>
        <begin position="247"/>
        <end position="287"/>
    </location>
</feature>
<comment type="similarity">
    <text evidence="2">Belongs to the protein kinase superfamily. RIO-type Ser/Thr kinase family.</text>
</comment>
<evidence type="ECO:0000256" key="7">
    <source>
        <dbReference type="ARBA" id="ARBA00022741"/>
    </source>
</evidence>
<sequence>MKLDPKGIRYVSPEDWRVLTAVEQGSRNHEIVPTPLIITLSNLKGGNQVLKCISSLAKIGLLSRVRNARYEGYRLTYGGLDYLSLHTHLKSDTIYSVGNQIGVGKESDIFVVASPVGRRLVLKIHRLGRISFRTVKANRDYLRNRHSGSWMYMSTLAARKEYTFMCSLREAGFPVPEPVGWNRHTVVMELIDAFPLRQITDVHDPAKLYGQLMELILDLAKVGLIHGDFNEFNILIKEEGTKAIEDGDEEGAETTPPRDPDAKSTLPPITEDQAPLDSNEPTSTSAPKQPVLIPILIDFPQTLSISHANAEYYFNRDVNCIKVFFERRFHFTSDEPGPFFADAMRGMEDAVKVGGRRLDIEVEATGFNKKLARELEGYMKEVGVDGDTNGDAFVDDEGDNETVADAREACISDTEERDEVADLPPTDEESTSGTAAQLSVQPPSTAENTEQQQQQPTQLTAASLSIIDRLSNLRTSETPTIKGSMQAPTISHAGTNASRRPPPNPAKVARGWAI</sequence>
<feature type="compositionally biased region" description="Polar residues" evidence="15">
    <location>
        <begin position="431"/>
        <end position="459"/>
    </location>
</feature>
<evidence type="ECO:0000256" key="9">
    <source>
        <dbReference type="ARBA" id="ARBA00022840"/>
    </source>
</evidence>
<dbReference type="Gene3D" id="1.10.10.10">
    <property type="entry name" value="Winged helix-like DNA-binding domain superfamily/Winged helix DNA-binding domain"/>
    <property type="match status" value="1"/>
</dbReference>
<reference evidence="17 18" key="1">
    <citation type="submission" date="2019-07" db="EMBL/GenBank/DDBJ databases">
        <title>Finished genome of Venturia effusa.</title>
        <authorList>
            <person name="Young C.A."/>
            <person name="Cox M.P."/>
            <person name="Ganley A.R.D."/>
            <person name="David W.J."/>
        </authorList>
    </citation>
    <scope>NUCLEOTIDE SEQUENCE [LARGE SCALE GENOMIC DNA]</scope>
    <source>
        <strain evidence="18">albino</strain>
    </source>
</reference>
<dbReference type="SUPFAM" id="SSF56112">
    <property type="entry name" value="Protein kinase-like (PK-like)"/>
    <property type="match status" value="1"/>
</dbReference>
<dbReference type="Gene3D" id="1.10.510.10">
    <property type="entry name" value="Transferase(Phosphotransferase) domain 1"/>
    <property type="match status" value="1"/>
</dbReference>
<dbReference type="InterPro" id="IPR018934">
    <property type="entry name" value="RIO_dom"/>
</dbReference>
<feature type="region of interest" description="Disordered" evidence="15">
    <location>
        <begin position="409"/>
        <end position="459"/>
    </location>
</feature>
<dbReference type="PROSITE" id="PS01245">
    <property type="entry name" value="RIO1"/>
    <property type="match status" value="1"/>
</dbReference>
<evidence type="ECO:0000256" key="1">
    <source>
        <dbReference type="ARBA" id="ARBA00001946"/>
    </source>
</evidence>
<feature type="compositionally biased region" description="Polar residues" evidence="15">
    <location>
        <begin position="472"/>
        <end position="498"/>
    </location>
</feature>
<evidence type="ECO:0000256" key="3">
    <source>
        <dbReference type="ARBA" id="ARBA00012513"/>
    </source>
</evidence>
<dbReference type="SMART" id="SM00090">
    <property type="entry name" value="RIO"/>
    <property type="match status" value="1"/>
</dbReference>
<keyword evidence="9" id="KW-0067">ATP-binding</keyword>
<dbReference type="GO" id="GO:0004674">
    <property type="term" value="F:protein serine/threonine kinase activity"/>
    <property type="evidence" value="ECO:0007669"/>
    <property type="project" value="UniProtKB-KW"/>
</dbReference>
<dbReference type="Gene3D" id="3.30.200.20">
    <property type="entry name" value="Phosphorylase Kinase, domain 1"/>
    <property type="match status" value="1"/>
</dbReference>
<gene>
    <name evidence="17" type="ORF">FKW77_006418</name>
</gene>
<dbReference type="STRING" id="50376.A0A517LCL3"/>
<dbReference type="FunFam" id="1.10.10.10:FF:000053">
    <property type="entry name" value="Serine/threonine-protein kinase RIO2"/>
    <property type="match status" value="1"/>
</dbReference>
<keyword evidence="18" id="KW-1185">Reference proteome</keyword>
<dbReference type="PANTHER" id="PTHR45852">
    <property type="entry name" value="SER/THR-PROTEIN KINASE RIO2"/>
    <property type="match status" value="1"/>
</dbReference>
<evidence type="ECO:0000313" key="18">
    <source>
        <dbReference type="Proteomes" id="UP000316270"/>
    </source>
</evidence>
<keyword evidence="5" id="KW-0808">Transferase</keyword>
<dbReference type="EMBL" id="CP042193">
    <property type="protein sequence ID" value="QDS73326.1"/>
    <property type="molecule type" value="Genomic_DNA"/>
</dbReference>